<evidence type="ECO:0000256" key="1">
    <source>
        <dbReference type="ARBA" id="ARBA00009986"/>
    </source>
</evidence>
<dbReference type="AlphaFoldDB" id="A0A4R2RJA5"/>
<evidence type="ECO:0000256" key="2">
    <source>
        <dbReference type="ARBA" id="ARBA00023002"/>
    </source>
</evidence>
<dbReference type="RefSeq" id="WP_131919411.1">
    <property type="nucleotide sequence ID" value="NZ_JAOQNU010000013.1"/>
</dbReference>
<sequence length="476" mass="51186">MDQDKKVYGLFIDGQWVTTGTTIPVLDKFSGKVYAHVAQAEQAHVTKAVDAAQLALKTPLPAWRRSAILQQTAERLTVNKEKLGELIAIEAGKPLKDAIAEVGRAAETLRLSANEAMALTGEAVPVHAFPGSENRLAFTLRVPLGVVCAISPFNFPLNLLCHKVGPALAAGNAIVAKPASATPLIALKLAEYLAEAGLPAGWFHVLFGAGSTVGEWLLDEPRFAAYSFTGSYAVGLHIRQRVGLRKSTMELGSNSATIIHHDADLDGAARQCARMAFANAGQVCISVQRILVHRFVFNEFVEKLAAQTGELIIGDPKNPHTDVGPMINQKEAERVVAWVEQAVDDGARLVMGGTRQGALVQPTILTHVHPKMPVWCEEIFGPVVSVAAYDYLEEAIDKVNDSAYGLQAGVFTRSIDVALSCAKQLEVGGVIINDVSTYRADNMPYGGVKNSGTGREGPHYAVQELTETRVVVFNHR</sequence>
<dbReference type="SUPFAM" id="SSF53720">
    <property type="entry name" value="ALDH-like"/>
    <property type="match status" value="1"/>
</dbReference>
<name>A0A4R2RJA5_9FIRM</name>
<dbReference type="InterPro" id="IPR015590">
    <property type="entry name" value="Aldehyde_DH_dom"/>
</dbReference>
<comment type="caution">
    <text evidence="8">The sequence shown here is derived from an EMBL/GenBank/DDBJ whole genome shotgun (WGS) entry which is preliminary data.</text>
</comment>
<protein>
    <recommendedName>
        <fullName evidence="6">3-sulfolactaldehyde dehydrogenase</fullName>
        <ecNumber evidence="5">1.2.1.97</ecNumber>
    </recommendedName>
</protein>
<evidence type="ECO:0000256" key="4">
    <source>
        <dbReference type="ARBA" id="ARBA00054572"/>
    </source>
</evidence>
<dbReference type="GO" id="GO:0008911">
    <property type="term" value="F:lactaldehyde dehydrogenase (NAD+) activity"/>
    <property type="evidence" value="ECO:0007669"/>
    <property type="project" value="TreeGrafter"/>
</dbReference>
<dbReference type="CDD" id="cd07149">
    <property type="entry name" value="ALDH_y4uC"/>
    <property type="match status" value="1"/>
</dbReference>
<organism evidence="8 9">
    <name type="scientific">Heliophilum fasciatum</name>
    <dbReference type="NCBI Taxonomy" id="35700"/>
    <lineage>
        <taxon>Bacteria</taxon>
        <taxon>Bacillati</taxon>
        <taxon>Bacillota</taxon>
        <taxon>Clostridia</taxon>
        <taxon>Eubacteriales</taxon>
        <taxon>Heliobacteriaceae</taxon>
        <taxon>Heliophilum</taxon>
    </lineage>
</organism>
<evidence type="ECO:0000259" key="7">
    <source>
        <dbReference type="Pfam" id="PF00171"/>
    </source>
</evidence>
<dbReference type="InterPro" id="IPR016163">
    <property type="entry name" value="Ald_DH_C"/>
</dbReference>
<gene>
    <name evidence="8" type="ORF">EDD73_11460</name>
</gene>
<feature type="domain" description="Aldehyde dehydrogenase" evidence="7">
    <location>
        <begin position="16"/>
        <end position="471"/>
    </location>
</feature>
<dbReference type="InterPro" id="IPR016162">
    <property type="entry name" value="Ald_DH_N"/>
</dbReference>
<evidence type="ECO:0000313" key="8">
    <source>
        <dbReference type="EMBL" id="TCP63912.1"/>
    </source>
</evidence>
<evidence type="ECO:0000313" key="9">
    <source>
        <dbReference type="Proteomes" id="UP000294813"/>
    </source>
</evidence>
<keyword evidence="9" id="KW-1185">Reference proteome</keyword>
<evidence type="ECO:0000256" key="3">
    <source>
        <dbReference type="ARBA" id="ARBA00050326"/>
    </source>
</evidence>
<dbReference type="FunFam" id="3.40.309.10:FF:000009">
    <property type="entry name" value="Aldehyde dehydrogenase A"/>
    <property type="match status" value="1"/>
</dbReference>
<comment type="similarity">
    <text evidence="1">Belongs to the aldehyde dehydrogenase family.</text>
</comment>
<evidence type="ECO:0000256" key="5">
    <source>
        <dbReference type="ARBA" id="ARBA00066984"/>
    </source>
</evidence>
<dbReference type="EMBL" id="SLXT01000014">
    <property type="protein sequence ID" value="TCP63912.1"/>
    <property type="molecule type" value="Genomic_DNA"/>
</dbReference>
<evidence type="ECO:0000256" key="6">
    <source>
        <dbReference type="ARBA" id="ARBA00067277"/>
    </source>
</evidence>
<dbReference type="EC" id="1.2.1.97" evidence="5"/>
<dbReference type="Proteomes" id="UP000294813">
    <property type="component" value="Unassembled WGS sequence"/>
</dbReference>
<dbReference type="Gene3D" id="3.40.605.10">
    <property type="entry name" value="Aldehyde Dehydrogenase, Chain A, domain 1"/>
    <property type="match status" value="1"/>
</dbReference>
<keyword evidence="2" id="KW-0560">Oxidoreductase</keyword>
<dbReference type="PANTHER" id="PTHR42991">
    <property type="entry name" value="ALDEHYDE DEHYDROGENASE"/>
    <property type="match status" value="1"/>
</dbReference>
<comment type="catalytic activity">
    <reaction evidence="3">
        <text>(2S)-3-sulfolactaldehyde + NAD(+) + H2O = (2S)-3-sulfolactate + NADH + 2 H(+)</text>
        <dbReference type="Rhea" id="RHEA:47932"/>
        <dbReference type="ChEBI" id="CHEBI:15377"/>
        <dbReference type="ChEBI" id="CHEBI:15378"/>
        <dbReference type="ChEBI" id="CHEBI:57540"/>
        <dbReference type="ChEBI" id="CHEBI:57945"/>
        <dbReference type="ChEBI" id="CHEBI:61289"/>
        <dbReference type="ChEBI" id="CHEBI:90109"/>
        <dbReference type="EC" id="1.2.1.97"/>
    </reaction>
    <physiologicalReaction direction="left-to-right" evidence="3">
        <dbReference type="Rhea" id="RHEA:47933"/>
    </physiologicalReaction>
</comment>
<reference evidence="8 9" key="1">
    <citation type="submission" date="2019-03" db="EMBL/GenBank/DDBJ databases">
        <title>Genomic Encyclopedia of Type Strains, Phase IV (KMG-IV): sequencing the most valuable type-strain genomes for metagenomic binning, comparative biology and taxonomic classification.</title>
        <authorList>
            <person name="Goeker M."/>
        </authorList>
    </citation>
    <scope>NUCLEOTIDE SEQUENCE [LARGE SCALE GENOMIC DNA]</scope>
    <source>
        <strain evidence="8 9">DSM 11170</strain>
    </source>
</reference>
<dbReference type="PANTHER" id="PTHR42991:SF1">
    <property type="entry name" value="ALDEHYDE DEHYDROGENASE"/>
    <property type="match status" value="1"/>
</dbReference>
<accession>A0A4R2RJA5</accession>
<comment type="function">
    <text evidence="4">Part of the sulfo-TAL (or sulfo-SFT) pathway, a D-sulfoquinovose degradation pathway that produces sulfolactate (SL). Catalyzes the oxidation of 3-sulfolactaldehyde (SLA) to sulfolactate (SL).</text>
</comment>
<proteinExistence type="inferred from homology"/>
<dbReference type="OrthoDB" id="9762913at2"/>
<dbReference type="Gene3D" id="3.40.309.10">
    <property type="entry name" value="Aldehyde Dehydrogenase, Chain A, domain 2"/>
    <property type="match status" value="1"/>
</dbReference>
<dbReference type="FunFam" id="3.40.605.10:FF:000007">
    <property type="entry name" value="NAD/NADP-dependent betaine aldehyde dehydrogenase"/>
    <property type="match status" value="1"/>
</dbReference>
<dbReference type="InterPro" id="IPR051020">
    <property type="entry name" value="ALDH-related_metabolic_enz"/>
</dbReference>
<dbReference type="InterPro" id="IPR016161">
    <property type="entry name" value="Ald_DH/histidinol_DH"/>
</dbReference>
<dbReference type="Pfam" id="PF00171">
    <property type="entry name" value="Aldedh"/>
    <property type="match status" value="1"/>
</dbReference>